<evidence type="ECO:0000259" key="3">
    <source>
        <dbReference type="PROSITE" id="PS50164"/>
    </source>
</evidence>
<dbReference type="Gene3D" id="3.40.1440.10">
    <property type="entry name" value="GIY-YIG endonuclease"/>
    <property type="match status" value="1"/>
</dbReference>
<evidence type="ECO:0000313" key="4">
    <source>
        <dbReference type="EMBL" id="KKT87162.1"/>
    </source>
</evidence>
<dbReference type="Pfam" id="PF01541">
    <property type="entry name" value="GIY-YIG"/>
    <property type="match status" value="1"/>
</dbReference>
<comment type="caution">
    <text evidence="4">The sequence shown here is derived from an EMBL/GenBank/DDBJ whole genome shotgun (WGS) entry which is preliminary data.</text>
</comment>
<protein>
    <submittedName>
        <fullName evidence="4">Excinuclease ABC subunit C</fullName>
    </submittedName>
</protein>
<dbReference type="AlphaFoldDB" id="A0A0G1N270"/>
<organism evidence="4 5">
    <name type="scientific">candidate division Kazan bacterium GW2011_GWB1_45_10</name>
    <dbReference type="NCBI Taxonomy" id="1620411"/>
    <lineage>
        <taxon>Bacteria</taxon>
        <taxon>Bacteria division Kazan-3B-28</taxon>
    </lineage>
</organism>
<dbReference type="CDD" id="cd10448">
    <property type="entry name" value="GIY-YIG_unchar_3"/>
    <property type="match status" value="1"/>
</dbReference>
<feature type="domain" description="GIY-YIG" evidence="3">
    <location>
        <begin position="2"/>
        <end position="77"/>
    </location>
</feature>
<dbReference type="PANTHER" id="PTHR34477:SF5">
    <property type="entry name" value="BSL5627 PROTEIN"/>
    <property type="match status" value="1"/>
</dbReference>
<evidence type="ECO:0000256" key="1">
    <source>
        <dbReference type="ARBA" id="ARBA00007435"/>
    </source>
</evidence>
<evidence type="ECO:0000313" key="5">
    <source>
        <dbReference type="Proteomes" id="UP000033958"/>
    </source>
</evidence>
<sequence>MKSGYTYIMANNRPTLYVGVTSNLTQRVYKHQHNLIPGFTAKYLCHKLVYYEVFDEIMQAIIREKQIKDMNRDDKIRLIRRMNPMMEDLSYTILESPWKAPQNDDPSSPPLSKGRLGGVV</sequence>
<comment type="similarity">
    <text evidence="1">Belongs to the UPF0213 family.</text>
</comment>
<dbReference type="PANTHER" id="PTHR34477">
    <property type="entry name" value="UPF0213 PROTEIN YHBQ"/>
    <property type="match status" value="1"/>
</dbReference>
<dbReference type="PROSITE" id="PS50164">
    <property type="entry name" value="GIY_YIG"/>
    <property type="match status" value="1"/>
</dbReference>
<accession>A0A0G1N270</accession>
<dbReference type="InterPro" id="IPR000305">
    <property type="entry name" value="GIY-YIG_endonuc"/>
</dbReference>
<name>A0A0G1N270_UNCK3</name>
<reference evidence="4 5" key="1">
    <citation type="journal article" date="2015" name="Nature">
        <title>rRNA introns, odd ribosomes, and small enigmatic genomes across a large radiation of phyla.</title>
        <authorList>
            <person name="Brown C.T."/>
            <person name="Hug L.A."/>
            <person name="Thomas B.C."/>
            <person name="Sharon I."/>
            <person name="Castelle C.J."/>
            <person name="Singh A."/>
            <person name="Wilkins M.J."/>
            <person name="Williams K.H."/>
            <person name="Banfield J.F."/>
        </authorList>
    </citation>
    <scope>NUCLEOTIDE SEQUENCE [LARGE SCALE GENOMIC DNA]</scope>
</reference>
<gene>
    <name evidence="4" type="ORF">VE97_C0004G0001</name>
</gene>
<dbReference type="SUPFAM" id="SSF82771">
    <property type="entry name" value="GIY-YIG endonuclease"/>
    <property type="match status" value="1"/>
</dbReference>
<dbReference type="EMBL" id="LCJZ01000004">
    <property type="protein sequence ID" value="KKT87162.1"/>
    <property type="molecule type" value="Genomic_DNA"/>
</dbReference>
<proteinExistence type="inferred from homology"/>
<dbReference type="InterPro" id="IPR050190">
    <property type="entry name" value="UPF0213_domain"/>
</dbReference>
<feature type="region of interest" description="Disordered" evidence="2">
    <location>
        <begin position="97"/>
        <end position="120"/>
    </location>
</feature>
<dbReference type="InterPro" id="IPR035901">
    <property type="entry name" value="GIY-YIG_endonuc_sf"/>
</dbReference>
<dbReference type="Proteomes" id="UP000033958">
    <property type="component" value="Unassembled WGS sequence"/>
</dbReference>
<evidence type="ECO:0000256" key="2">
    <source>
        <dbReference type="SAM" id="MobiDB-lite"/>
    </source>
</evidence>